<dbReference type="EMBL" id="CAJHNJ030000083">
    <property type="protein sequence ID" value="CAG9134660.1"/>
    <property type="molecule type" value="Genomic_DNA"/>
</dbReference>
<protein>
    <submittedName>
        <fullName evidence="1">(diamondback moth) hypothetical protein</fullName>
    </submittedName>
</protein>
<reference evidence="1" key="1">
    <citation type="submission" date="2020-11" db="EMBL/GenBank/DDBJ databases">
        <authorList>
            <person name="Whiteford S."/>
        </authorList>
    </citation>
    <scope>NUCLEOTIDE SEQUENCE</scope>
</reference>
<organism evidence="1 2">
    <name type="scientific">Plutella xylostella</name>
    <name type="common">Diamondback moth</name>
    <name type="synonym">Plutella maculipennis</name>
    <dbReference type="NCBI Taxonomy" id="51655"/>
    <lineage>
        <taxon>Eukaryota</taxon>
        <taxon>Metazoa</taxon>
        <taxon>Ecdysozoa</taxon>
        <taxon>Arthropoda</taxon>
        <taxon>Hexapoda</taxon>
        <taxon>Insecta</taxon>
        <taxon>Pterygota</taxon>
        <taxon>Neoptera</taxon>
        <taxon>Endopterygota</taxon>
        <taxon>Lepidoptera</taxon>
        <taxon>Glossata</taxon>
        <taxon>Ditrysia</taxon>
        <taxon>Yponomeutoidea</taxon>
        <taxon>Plutellidae</taxon>
        <taxon>Plutella</taxon>
    </lineage>
</organism>
<dbReference type="GO" id="GO:0000278">
    <property type="term" value="P:mitotic cell cycle"/>
    <property type="evidence" value="ECO:0007669"/>
    <property type="project" value="InterPro"/>
</dbReference>
<evidence type="ECO:0000313" key="2">
    <source>
        <dbReference type="Proteomes" id="UP000653454"/>
    </source>
</evidence>
<dbReference type="Pfam" id="PF08651">
    <property type="entry name" value="DASH_Duo1"/>
    <property type="match status" value="1"/>
</dbReference>
<dbReference type="AlphaFoldDB" id="A0A8S4G2J9"/>
<dbReference type="InterPro" id="IPR013960">
    <property type="entry name" value="DASH_Duo1"/>
</dbReference>
<evidence type="ECO:0000313" key="1">
    <source>
        <dbReference type="EMBL" id="CAG9134660.1"/>
    </source>
</evidence>
<dbReference type="Proteomes" id="UP000653454">
    <property type="component" value="Unassembled WGS sequence"/>
</dbReference>
<comment type="caution">
    <text evidence="1">The sequence shown here is derived from an EMBL/GenBank/DDBJ whole genome shotgun (WGS) entry which is preliminary data.</text>
</comment>
<keyword evidence="2" id="KW-1185">Reference proteome</keyword>
<dbReference type="GO" id="GO:0042729">
    <property type="term" value="C:DASH complex"/>
    <property type="evidence" value="ECO:0007669"/>
    <property type="project" value="InterPro"/>
</dbReference>
<dbReference type="GO" id="GO:0072686">
    <property type="term" value="C:mitotic spindle"/>
    <property type="evidence" value="ECO:0007669"/>
    <property type="project" value="InterPro"/>
</dbReference>
<gene>
    <name evidence="1" type="ORF">PLXY2_LOCUS12938</name>
</gene>
<accession>A0A8S4G2J9</accession>
<proteinExistence type="predicted"/>
<sequence>MSSASVTSSKREKETADLVQELDSVRAMNNGLRSYLEHIRTFKENLQGVHKNCKQLNKINSQWIDVLSHTQTDASSNQNV</sequence>
<name>A0A8S4G2J9_PLUXY</name>